<name>A0AA88H4C3_NAELO</name>
<evidence type="ECO:0000256" key="2">
    <source>
        <dbReference type="SAM" id="Phobius"/>
    </source>
</evidence>
<feature type="transmembrane region" description="Helical" evidence="2">
    <location>
        <begin position="350"/>
        <end position="370"/>
    </location>
</feature>
<keyword evidence="2" id="KW-0472">Membrane</keyword>
<proteinExistence type="predicted"/>
<dbReference type="EMBL" id="PYSW02000004">
    <property type="protein sequence ID" value="KAG2392621.1"/>
    <property type="molecule type" value="Genomic_DNA"/>
</dbReference>
<organism evidence="3 4">
    <name type="scientific">Naegleria lovaniensis</name>
    <name type="common">Amoeba</name>
    <dbReference type="NCBI Taxonomy" id="51637"/>
    <lineage>
        <taxon>Eukaryota</taxon>
        <taxon>Discoba</taxon>
        <taxon>Heterolobosea</taxon>
        <taxon>Tetramitia</taxon>
        <taxon>Eutetramitia</taxon>
        <taxon>Vahlkampfiidae</taxon>
        <taxon>Naegleria</taxon>
    </lineage>
</organism>
<feature type="compositionally biased region" description="Low complexity" evidence="1">
    <location>
        <begin position="57"/>
        <end position="69"/>
    </location>
</feature>
<sequence length="423" mass="47883">MKNHLARSGYISESNGESEEETSNPFDLNISIPSSSANNHHYGTTATTTRTNHDDPSNNNNNNSSSSTSLRQSKAYSSIYTSSHHTTLSSFTPRSNKIKTNENILYLVFEILASTSFLIYLLYGVFYYSFHTFAIPLDQDNSAHHYLLPLFFLLGGACVGGWMLSGFFLWKLKKLRSMKRYELNKCVSCSSLFSLCGLWSCLIPLFIAFVCTVIYIGFTIARPRDLASMIGCIFYGVISIVALVIVMTSSLGCTFSMKKMKKRNIPLLLFRKFRHAISVVCVVICVILFLVMFIYLIICGVIFSNLQLTTPSGGMELSVFTRILYFLEWMAFFACVAFGMIFFKQFPKITLFFILVPLLISALSFALSIVESNMMYNYVMDGAFRNLYGVFGDNNYILDQAVTLMAMIFFNVTSYFAYFKIKL</sequence>
<evidence type="ECO:0008006" key="5">
    <source>
        <dbReference type="Google" id="ProtNLM"/>
    </source>
</evidence>
<comment type="caution">
    <text evidence="3">The sequence shown here is derived from an EMBL/GenBank/DDBJ whole genome shotgun (WGS) entry which is preliminary data.</text>
</comment>
<feature type="transmembrane region" description="Helical" evidence="2">
    <location>
        <begin position="191"/>
        <end position="221"/>
    </location>
</feature>
<feature type="compositionally biased region" description="Polar residues" evidence="1">
    <location>
        <begin position="31"/>
        <end position="42"/>
    </location>
</feature>
<dbReference type="AlphaFoldDB" id="A0AA88H4C3"/>
<feature type="transmembrane region" description="Helical" evidence="2">
    <location>
        <begin position="323"/>
        <end position="343"/>
    </location>
</feature>
<accession>A0AA88H4C3</accession>
<feature type="transmembrane region" description="Helical" evidence="2">
    <location>
        <begin position="401"/>
        <end position="419"/>
    </location>
</feature>
<feature type="region of interest" description="Disordered" evidence="1">
    <location>
        <begin position="1"/>
        <end position="69"/>
    </location>
</feature>
<evidence type="ECO:0000313" key="4">
    <source>
        <dbReference type="Proteomes" id="UP000816034"/>
    </source>
</evidence>
<dbReference type="RefSeq" id="XP_044554515.1">
    <property type="nucleotide sequence ID" value="XM_044686991.1"/>
</dbReference>
<feature type="transmembrane region" description="Helical" evidence="2">
    <location>
        <begin position="104"/>
        <end position="126"/>
    </location>
</feature>
<evidence type="ECO:0000313" key="3">
    <source>
        <dbReference type="EMBL" id="KAG2392621.1"/>
    </source>
</evidence>
<reference evidence="3 4" key="1">
    <citation type="journal article" date="2018" name="BMC Genomics">
        <title>The genome of Naegleria lovaniensis, the basis for a comparative approach to unravel pathogenicity factors of the human pathogenic amoeba N. fowleri.</title>
        <authorList>
            <person name="Liechti N."/>
            <person name="Schurch N."/>
            <person name="Bruggmann R."/>
            <person name="Wittwer M."/>
        </authorList>
    </citation>
    <scope>NUCLEOTIDE SEQUENCE [LARGE SCALE GENOMIC DNA]</scope>
    <source>
        <strain evidence="3 4">ATCC 30569</strain>
    </source>
</reference>
<dbReference type="GeneID" id="68103800"/>
<feature type="transmembrane region" description="Helical" evidence="2">
    <location>
        <begin position="276"/>
        <end position="303"/>
    </location>
</feature>
<gene>
    <name evidence="3" type="ORF">C9374_011346</name>
</gene>
<feature type="transmembrane region" description="Helical" evidence="2">
    <location>
        <begin position="233"/>
        <end position="255"/>
    </location>
</feature>
<dbReference type="Proteomes" id="UP000816034">
    <property type="component" value="Unassembled WGS sequence"/>
</dbReference>
<evidence type="ECO:0000256" key="1">
    <source>
        <dbReference type="SAM" id="MobiDB-lite"/>
    </source>
</evidence>
<protein>
    <recommendedName>
        <fullName evidence="5">Transmembrane protein</fullName>
    </recommendedName>
</protein>
<keyword evidence="2" id="KW-0812">Transmembrane</keyword>
<keyword evidence="2" id="KW-1133">Transmembrane helix</keyword>
<feature type="transmembrane region" description="Helical" evidence="2">
    <location>
        <begin position="146"/>
        <end position="170"/>
    </location>
</feature>
<keyword evidence="4" id="KW-1185">Reference proteome</keyword>